<gene>
    <name evidence="5" type="primary">LOC109874010</name>
</gene>
<dbReference type="InterPro" id="IPR036824">
    <property type="entry name" value="Nucleoplasmin_core_dom_sf"/>
</dbReference>
<evidence type="ECO:0000259" key="4">
    <source>
        <dbReference type="Pfam" id="PF03066"/>
    </source>
</evidence>
<dbReference type="GO" id="GO:0000055">
    <property type="term" value="P:ribosomal large subunit export from nucleus"/>
    <property type="evidence" value="ECO:0007669"/>
    <property type="project" value="TreeGrafter"/>
</dbReference>
<dbReference type="GO" id="GO:0045944">
    <property type="term" value="P:positive regulation of transcription by RNA polymerase II"/>
    <property type="evidence" value="ECO:0007669"/>
    <property type="project" value="TreeGrafter"/>
</dbReference>
<dbReference type="GO" id="GO:0006338">
    <property type="term" value="P:chromatin remodeling"/>
    <property type="evidence" value="ECO:0007669"/>
    <property type="project" value="TreeGrafter"/>
</dbReference>
<dbReference type="GO" id="GO:0010824">
    <property type="term" value="P:regulation of centrosome duplication"/>
    <property type="evidence" value="ECO:0007669"/>
    <property type="project" value="TreeGrafter"/>
</dbReference>
<evidence type="ECO:0000256" key="3">
    <source>
        <dbReference type="ARBA" id="ARBA00023242"/>
    </source>
</evidence>
<dbReference type="SUPFAM" id="SSF69203">
    <property type="entry name" value="Nucleoplasmin-like core domain"/>
    <property type="match status" value="1"/>
</dbReference>
<dbReference type="GO" id="GO:0003723">
    <property type="term" value="F:RNA binding"/>
    <property type="evidence" value="ECO:0007669"/>
    <property type="project" value="TreeGrafter"/>
</dbReference>
<dbReference type="GO" id="GO:0005730">
    <property type="term" value="C:nucleolus"/>
    <property type="evidence" value="ECO:0007669"/>
    <property type="project" value="TreeGrafter"/>
</dbReference>
<proteinExistence type="inferred from homology"/>
<dbReference type="AlphaFoldDB" id="A0A8C7LCE0"/>
<dbReference type="Proteomes" id="UP000694557">
    <property type="component" value="Unassembled WGS sequence"/>
</dbReference>
<sequence>FDITGDVPQTTGLARCELKSGKDVVFNPEEDDFEHQLDLRMVCVDPSTKDELHVVEVEGQNAEGEKVKAVLAALKPSTLPSVCLSGFAITSPAVFRLKAGSGPIHISGQHLVSEYCLSRDYVTPMVSLVLPWPLTQIAVPMPSTRCQVFSNCFRLVF</sequence>
<dbReference type="GO" id="GO:1990904">
    <property type="term" value="C:ribonucleoprotein complex"/>
    <property type="evidence" value="ECO:0007669"/>
    <property type="project" value="TreeGrafter"/>
</dbReference>
<dbReference type="Gene3D" id="2.60.120.340">
    <property type="entry name" value="Nucleoplasmin core domain"/>
    <property type="match status" value="1"/>
</dbReference>
<reference evidence="5" key="2">
    <citation type="submission" date="2025-09" db="UniProtKB">
        <authorList>
            <consortium name="Ensembl"/>
        </authorList>
    </citation>
    <scope>IDENTIFICATION</scope>
</reference>
<comment type="similarity">
    <text evidence="2">Belongs to the nucleoplasmin family.</text>
</comment>
<reference evidence="5" key="1">
    <citation type="submission" date="2025-08" db="UniProtKB">
        <authorList>
            <consortium name="Ensembl"/>
        </authorList>
    </citation>
    <scope>IDENTIFICATION</scope>
</reference>
<protein>
    <submittedName>
        <fullName evidence="5">Nucleophosmin 1a</fullName>
    </submittedName>
</protein>
<dbReference type="GO" id="GO:0005737">
    <property type="term" value="C:cytoplasm"/>
    <property type="evidence" value="ECO:0007669"/>
    <property type="project" value="TreeGrafter"/>
</dbReference>
<evidence type="ECO:0000313" key="5">
    <source>
        <dbReference type="Ensembl" id="ENSOKIP00005115491.1"/>
    </source>
</evidence>
<keyword evidence="3" id="KW-0539">Nucleus</keyword>
<name>A0A8C7LCE0_ONCKI</name>
<dbReference type="GO" id="GO:0003682">
    <property type="term" value="F:chromatin binding"/>
    <property type="evidence" value="ECO:0007669"/>
    <property type="project" value="TreeGrafter"/>
</dbReference>
<feature type="domain" description="Nucleoplasmin core" evidence="4">
    <location>
        <begin position="16"/>
        <end position="112"/>
    </location>
</feature>
<evidence type="ECO:0000256" key="1">
    <source>
        <dbReference type="ARBA" id="ARBA00004123"/>
    </source>
</evidence>
<dbReference type="InterPro" id="IPR004301">
    <property type="entry name" value="Nucleoplasmin"/>
</dbReference>
<dbReference type="GO" id="GO:0042273">
    <property type="term" value="P:ribosomal large subunit biogenesis"/>
    <property type="evidence" value="ECO:0007669"/>
    <property type="project" value="TreeGrafter"/>
</dbReference>
<dbReference type="GeneTree" id="ENSGT00940000166176"/>
<dbReference type="FunFam" id="2.60.120.340:FF:000007">
    <property type="entry name" value="Nucleophosmin 1a"/>
    <property type="match status" value="1"/>
</dbReference>
<dbReference type="GO" id="GO:0000056">
    <property type="term" value="P:ribosomal small subunit export from nucleus"/>
    <property type="evidence" value="ECO:0007669"/>
    <property type="project" value="TreeGrafter"/>
</dbReference>
<organism evidence="5 6">
    <name type="scientific">Oncorhynchus kisutch</name>
    <name type="common">Coho salmon</name>
    <name type="synonym">Salmo kisutch</name>
    <dbReference type="NCBI Taxonomy" id="8019"/>
    <lineage>
        <taxon>Eukaryota</taxon>
        <taxon>Metazoa</taxon>
        <taxon>Chordata</taxon>
        <taxon>Craniata</taxon>
        <taxon>Vertebrata</taxon>
        <taxon>Euteleostomi</taxon>
        <taxon>Actinopterygii</taxon>
        <taxon>Neopterygii</taxon>
        <taxon>Teleostei</taxon>
        <taxon>Protacanthopterygii</taxon>
        <taxon>Salmoniformes</taxon>
        <taxon>Salmonidae</taxon>
        <taxon>Salmoninae</taxon>
        <taxon>Oncorhynchus</taxon>
    </lineage>
</organism>
<dbReference type="GO" id="GO:0005813">
    <property type="term" value="C:centrosome"/>
    <property type="evidence" value="ECO:0007669"/>
    <property type="project" value="TreeGrafter"/>
</dbReference>
<dbReference type="Ensembl" id="ENSOKIT00005123538.1">
    <property type="protein sequence ID" value="ENSOKIP00005115491.1"/>
    <property type="gene ID" value="ENSOKIG00005050064.1"/>
</dbReference>
<dbReference type="InterPro" id="IPR024057">
    <property type="entry name" value="Nucleoplasmin_core_dom"/>
</dbReference>
<dbReference type="PANTHER" id="PTHR22747">
    <property type="entry name" value="NUCLEOPLASMIN"/>
    <property type="match status" value="1"/>
</dbReference>
<evidence type="ECO:0000313" key="6">
    <source>
        <dbReference type="Proteomes" id="UP000694557"/>
    </source>
</evidence>
<keyword evidence="6" id="KW-1185">Reference proteome</keyword>
<dbReference type="GO" id="GO:0005654">
    <property type="term" value="C:nucleoplasm"/>
    <property type="evidence" value="ECO:0007669"/>
    <property type="project" value="TreeGrafter"/>
</dbReference>
<comment type="subcellular location">
    <subcellularLocation>
        <location evidence="1">Nucleus</location>
    </subcellularLocation>
</comment>
<accession>A0A8C7LCE0</accession>
<dbReference type="GO" id="GO:0042393">
    <property type="term" value="F:histone binding"/>
    <property type="evidence" value="ECO:0007669"/>
    <property type="project" value="TreeGrafter"/>
</dbReference>
<dbReference type="Pfam" id="PF03066">
    <property type="entry name" value="Nucleoplasmin"/>
    <property type="match status" value="1"/>
</dbReference>
<dbReference type="GO" id="GO:0042274">
    <property type="term" value="P:ribosomal small subunit biogenesis"/>
    <property type="evidence" value="ECO:0007669"/>
    <property type="project" value="TreeGrafter"/>
</dbReference>
<dbReference type="PANTHER" id="PTHR22747:SF42">
    <property type="entry name" value="NUCLEOPHOSMIN"/>
    <property type="match status" value="1"/>
</dbReference>
<evidence type="ECO:0000256" key="2">
    <source>
        <dbReference type="ARBA" id="ARBA00010744"/>
    </source>
</evidence>